<keyword evidence="3" id="KW-1185">Reference proteome</keyword>
<feature type="region of interest" description="Disordered" evidence="1">
    <location>
        <begin position="510"/>
        <end position="612"/>
    </location>
</feature>
<organism evidence="2 3">
    <name type="scientific">Bifidobacterium thermacidophilum</name>
    <dbReference type="NCBI Taxonomy" id="246618"/>
    <lineage>
        <taxon>Bacteria</taxon>
        <taxon>Bacillati</taxon>
        <taxon>Actinomycetota</taxon>
        <taxon>Actinomycetes</taxon>
        <taxon>Bifidobacteriales</taxon>
        <taxon>Bifidobacteriaceae</taxon>
        <taxon>Bifidobacterium</taxon>
    </lineage>
</organism>
<feature type="compositionally biased region" description="Acidic residues" evidence="1">
    <location>
        <begin position="602"/>
        <end position="612"/>
    </location>
</feature>
<feature type="compositionally biased region" description="Polar residues" evidence="1">
    <location>
        <begin position="414"/>
        <end position="427"/>
    </location>
</feature>
<proteinExistence type="predicted"/>
<dbReference type="RefSeq" id="WP_404441094.1">
    <property type="nucleotide sequence ID" value="NZ_JAOQBW010000003.1"/>
</dbReference>
<dbReference type="EMBL" id="JAOQBW010000003">
    <property type="protein sequence ID" value="MFK3576471.1"/>
    <property type="molecule type" value="Genomic_DNA"/>
</dbReference>
<protein>
    <submittedName>
        <fullName evidence="2">DivIVA domain-containing protein</fullName>
    </submittedName>
</protein>
<sequence>MAKKPETEQGASGIALVGKRKWGYDVPQVDEFLERAHKLYDSEGMQLTQKDIQNVSFEMRKGGYAIAQVDAALARLERAVVDKQTTWEITQHGRVAWKAQTEDLYRQIATHAQRPERKRFAAGEGKQPSYDRKQVDRLVDQIVDKAAAELGVDGADRDQSKKDIDLNAQRVANVIFTQRRGKRGYDERQVDYYINACVQLLSRIESYARVADYVGGPEEQAAPPRSDGGVKPLFAQQGDAALPQFVPGSGAAAYAAASATPQSFDALHEAEQAIFAPSQTDQPAFGAGASATPVSPVMPQGQQNTPAGGAFADSGTEYLPVFGASSFGTAGAGQQAGVQQTNGSLFGATASPASQTVASVNAQGSPSLAALASSNQSIFSQNTQQAAPSAMPTEQGNPAPAYTDSPAVVPPSFQPTSPVADQFAQQTSGSVQPFDAYAAAAGSVPAAQPTPVPSIFPSGNATGFGGAPAAAPASASASSSTIPVFPVQDFSAGAQSQSAAQPSVFSGAAASTPASAAPSFAPSSSFDPAPTAAAAPAQTPAAPAAGTPASFAAPQTDDHAETATPAPSVNLFPDAGEDNPRSTTPASGFGFDISDLSFPSLGDDDQPGSEQE</sequence>
<feature type="region of interest" description="Disordered" evidence="1">
    <location>
        <begin position="115"/>
        <end position="134"/>
    </location>
</feature>
<dbReference type="NCBIfam" id="TIGR03544">
    <property type="entry name" value="DivI1A_domain"/>
    <property type="match status" value="2"/>
</dbReference>
<feature type="compositionally biased region" description="Low complexity" evidence="1">
    <location>
        <begin position="510"/>
        <end position="554"/>
    </location>
</feature>
<dbReference type="InterPro" id="IPR019932">
    <property type="entry name" value="CHP03543"/>
</dbReference>
<dbReference type="Gene3D" id="6.10.250.660">
    <property type="match status" value="1"/>
</dbReference>
<evidence type="ECO:0000313" key="2">
    <source>
        <dbReference type="EMBL" id="MFK3576471.1"/>
    </source>
</evidence>
<evidence type="ECO:0000313" key="3">
    <source>
        <dbReference type="Proteomes" id="UP001620273"/>
    </source>
</evidence>
<reference evidence="2 3" key="1">
    <citation type="submission" date="2022-09" db="EMBL/GenBank/DDBJ databases">
        <title>Genome sequencing of four strains from tibetan pig.</title>
        <authorList>
            <person name="Feng J."/>
        </authorList>
    </citation>
    <scope>NUCLEOTIDE SEQUENCE [LARGE SCALE GENOMIC DNA]</scope>
    <source>
        <strain evidence="2 3">11-1-1</strain>
    </source>
</reference>
<dbReference type="NCBIfam" id="TIGR03543">
    <property type="entry name" value="divI1A_rptt_fam"/>
    <property type="match status" value="1"/>
</dbReference>
<gene>
    <name evidence="2" type="ORF">OCH74_06330</name>
</gene>
<dbReference type="InterPro" id="IPR019933">
    <property type="entry name" value="DivIVA_domain"/>
</dbReference>
<accession>A0ABW8KPK4</accession>
<evidence type="ECO:0000256" key="1">
    <source>
        <dbReference type="SAM" id="MobiDB-lite"/>
    </source>
</evidence>
<dbReference type="Proteomes" id="UP001620273">
    <property type="component" value="Unassembled WGS sequence"/>
</dbReference>
<comment type="caution">
    <text evidence="2">The sequence shown here is derived from an EMBL/GenBank/DDBJ whole genome shotgun (WGS) entry which is preliminary data.</text>
</comment>
<feature type="region of interest" description="Disordered" evidence="1">
    <location>
        <begin position="379"/>
        <end position="427"/>
    </location>
</feature>
<feature type="compositionally biased region" description="Polar residues" evidence="1">
    <location>
        <begin position="379"/>
        <end position="396"/>
    </location>
</feature>
<name>A0ABW8KPK4_9BIFI</name>